<protein>
    <submittedName>
        <fullName evidence="1">Uncharacterized protein</fullName>
    </submittedName>
</protein>
<evidence type="ECO:0000313" key="1">
    <source>
        <dbReference type="EMBL" id="ADV34772.1"/>
    </source>
</evidence>
<proteinExistence type="predicted"/>
<accession>A0AB32XCQ5</accession>
<dbReference type="EMBL" id="CP002458">
    <property type="protein sequence ID" value="ADV34772.1"/>
    <property type="molecule type" value="Genomic_DNA"/>
</dbReference>
<name>A0AB32XCQ5_MYCFM</name>
<reference evidence="1 2" key="1">
    <citation type="journal article" date="2011" name="J. Bacteriol.">
        <title>Genome sequence of the repetitive-sequence-rich Mycoplasma fermentans strain M64.</title>
        <authorList>
            <person name="Shu H.W."/>
            <person name="Liu T.T."/>
            <person name="Chang H.Y."/>
            <person name="Liu Y.M."/>
            <person name="Wu K.M."/>
            <person name="Shu H.Y."/>
            <person name="Tsai S.F."/>
            <person name="Hsiao K.J."/>
            <person name="Hu W.S."/>
            <person name="Ng W.V."/>
        </authorList>
    </citation>
    <scope>NUCLEOTIDE SEQUENCE [LARGE SCALE GENOMIC DNA]</scope>
    <source>
        <strain evidence="1 2">M64</strain>
    </source>
</reference>
<gene>
    <name evidence="1" type="ordered locus">MfeM64YM_0776</name>
</gene>
<evidence type="ECO:0000313" key="2">
    <source>
        <dbReference type="Proteomes" id="UP000007473"/>
    </source>
</evidence>
<dbReference type="KEGG" id="mfm:MfeM64YM_0776"/>
<dbReference type="Proteomes" id="UP000007473">
    <property type="component" value="Chromosome"/>
</dbReference>
<sequence>MIQKFRPELVGRFKDISFLDKFNAKQVKALINKKNQRRRNQYLLWKSYFKFIYRY</sequence>
<dbReference type="AlphaFoldDB" id="A0AB32XCQ5"/>
<organism evidence="1 2">
    <name type="scientific">Mycoplasmopsis fermentans (strain M64)</name>
    <name type="common">Mycoplasma fermentans</name>
    <dbReference type="NCBI Taxonomy" id="943945"/>
    <lineage>
        <taxon>Bacteria</taxon>
        <taxon>Bacillati</taxon>
        <taxon>Mycoplasmatota</taxon>
        <taxon>Mycoplasmoidales</taxon>
        <taxon>Metamycoplasmataceae</taxon>
        <taxon>Mycoplasmopsis</taxon>
    </lineage>
</organism>